<dbReference type="EMBL" id="JBHRSP010000031">
    <property type="protein sequence ID" value="MFC3075023.1"/>
    <property type="molecule type" value="Genomic_DNA"/>
</dbReference>
<protein>
    <submittedName>
        <fullName evidence="1">Pyridoxamine 5'-phosphate oxidase family protein</fullName>
    </submittedName>
</protein>
<evidence type="ECO:0000313" key="1">
    <source>
        <dbReference type="EMBL" id="MFC3075023.1"/>
    </source>
</evidence>
<proteinExistence type="predicted"/>
<organism evidence="1 2">
    <name type="scientific">Shinella pollutisoli</name>
    <dbReference type="NCBI Taxonomy" id="2250594"/>
    <lineage>
        <taxon>Bacteria</taxon>
        <taxon>Pseudomonadati</taxon>
        <taxon>Pseudomonadota</taxon>
        <taxon>Alphaproteobacteria</taxon>
        <taxon>Hyphomicrobiales</taxon>
        <taxon>Rhizobiaceae</taxon>
        <taxon>Shinella</taxon>
    </lineage>
</organism>
<dbReference type="RefSeq" id="WP_257318187.1">
    <property type="nucleotide sequence ID" value="NZ_JANFDG010000043.1"/>
</dbReference>
<name>A0ABV7DLC9_9HYPH</name>
<dbReference type="Pfam" id="PF12900">
    <property type="entry name" value="Pyridox_ox_2"/>
    <property type="match status" value="1"/>
</dbReference>
<sequence length="150" mass="17358">MILRDMTRAECEATLSTNSIGHLGCISGNRPYVVPIRYVYQKRVFYSFSLPGKKIDSLRFNPRVCVQVEQLVTSEEWKSVLLEGLYRELPDDEKDHGEHMRAWQLLQERGNWWEPGAYKPEGVAHPDAQTRPVFYRVEIDTLSGRQATMA</sequence>
<keyword evidence="2" id="KW-1185">Reference proteome</keyword>
<comment type="caution">
    <text evidence="1">The sequence shown here is derived from an EMBL/GenBank/DDBJ whole genome shotgun (WGS) entry which is preliminary data.</text>
</comment>
<dbReference type="InterPro" id="IPR024747">
    <property type="entry name" value="Pyridox_Oxase-rel"/>
</dbReference>
<reference evidence="2" key="1">
    <citation type="journal article" date="2019" name="Int. J. Syst. Evol. Microbiol.">
        <title>The Global Catalogue of Microorganisms (GCM) 10K type strain sequencing project: providing services to taxonomists for standard genome sequencing and annotation.</title>
        <authorList>
            <consortium name="The Broad Institute Genomics Platform"/>
            <consortium name="The Broad Institute Genome Sequencing Center for Infectious Disease"/>
            <person name="Wu L."/>
            <person name="Ma J."/>
        </authorList>
    </citation>
    <scope>NUCLEOTIDE SEQUENCE [LARGE SCALE GENOMIC DNA]</scope>
    <source>
        <strain evidence="2">KCTC 52677</strain>
    </source>
</reference>
<accession>A0ABV7DLC9</accession>
<evidence type="ECO:0000313" key="2">
    <source>
        <dbReference type="Proteomes" id="UP001595377"/>
    </source>
</evidence>
<gene>
    <name evidence="1" type="ORF">ACFOHH_18070</name>
</gene>
<dbReference type="Gene3D" id="2.30.110.10">
    <property type="entry name" value="Electron Transport, Fmn-binding Protein, Chain A"/>
    <property type="match status" value="1"/>
</dbReference>
<dbReference type="Proteomes" id="UP001595377">
    <property type="component" value="Unassembled WGS sequence"/>
</dbReference>
<dbReference type="InterPro" id="IPR012349">
    <property type="entry name" value="Split_barrel_FMN-bd"/>
</dbReference>
<dbReference type="SUPFAM" id="SSF50475">
    <property type="entry name" value="FMN-binding split barrel"/>
    <property type="match status" value="1"/>
</dbReference>